<dbReference type="EMBL" id="JAVRAF010000002">
    <property type="protein sequence ID" value="MDX8302278.1"/>
    <property type="molecule type" value="Genomic_DNA"/>
</dbReference>
<reference evidence="2" key="1">
    <citation type="journal article" date="2023" name="Phytobiomes J">
        <title>Deciphering the key players within the bacterial microbiota associated with aerial crown gall tumors on rhododendron: Insights into the gallobiome.</title>
        <authorList>
            <person name="Kuzmanovic N."/>
            <person name="Nesme J."/>
            <person name="Wolf J."/>
            <person name="Neumann-Schaal M."/>
            <person name="Petersen J."/>
            <person name="Fernandez-Gnecco G."/>
            <person name="Sproeer C."/>
            <person name="Bunk B."/>
            <person name="Overmann J."/>
            <person name="Sorensen S.J."/>
            <person name="Idczak E."/>
            <person name="Smalla K."/>
        </authorList>
    </citation>
    <scope>NUCLEOTIDE SEQUENCE</scope>
    <source>
        <strain evidence="2">Rho-11.1</strain>
    </source>
</reference>
<gene>
    <name evidence="2" type="ORF">RMR22_08475</name>
</gene>
<dbReference type="Gene3D" id="2.60.200.60">
    <property type="match status" value="1"/>
</dbReference>
<dbReference type="InterPro" id="IPR008727">
    <property type="entry name" value="PAAR_motif"/>
</dbReference>
<feature type="region of interest" description="Disordered" evidence="1">
    <location>
        <begin position="92"/>
        <end position="132"/>
    </location>
</feature>
<evidence type="ECO:0000313" key="2">
    <source>
        <dbReference type="EMBL" id="MDX8302278.1"/>
    </source>
</evidence>
<dbReference type="RefSeq" id="WP_320202600.1">
    <property type="nucleotide sequence ID" value="NZ_CP192782.1"/>
</dbReference>
<feature type="compositionally biased region" description="Polar residues" evidence="1">
    <location>
        <begin position="118"/>
        <end position="132"/>
    </location>
</feature>
<protein>
    <submittedName>
        <fullName evidence="2">PAAR domain-containing protein</fullName>
    </submittedName>
</protein>
<organism evidence="2">
    <name type="scientific">Agrobacterium rosae</name>
    <dbReference type="NCBI Taxonomy" id="1972867"/>
    <lineage>
        <taxon>Bacteria</taxon>
        <taxon>Pseudomonadati</taxon>
        <taxon>Pseudomonadota</taxon>
        <taxon>Alphaproteobacteria</taxon>
        <taxon>Hyphomicrobiales</taxon>
        <taxon>Rhizobiaceae</taxon>
        <taxon>Rhizobium/Agrobacterium group</taxon>
        <taxon>Agrobacterium</taxon>
    </lineage>
</organism>
<proteinExistence type="predicted"/>
<sequence length="132" mass="13293">MSVVPQAHRRTDIGSGHSCHFPPTLATGGSPDVLVNNKPLMRVGDAYVPHGCPVCPQPLHGRKLAAGSSTVFINGKPAGRIGDAIDCGGQAQTGSPNVFIGDERGSGSGSGGGGGTECQKNMASQSMPTVRG</sequence>
<name>A0AAW9FF64_9HYPH</name>
<comment type="caution">
    <text evidence="2">The sequence shown here is derived from an EMBL/GenBank/DDBJ whole genome shotgun (WGS) entry which is preliminary data.</text>
</comment>
<evidence type="ECO:0000256" key="1">
    <source>
        <dbReference type="SAM" id="MobiDB-lite"/>
    </source>
</evidence>
<accession>A0AAW9FF64</accession>
<dbReference type="CDD" id="cd14737">
    <property type="entry name" value="PAAR_1"/>
    <property type="match status" value="1"/>
</dbReference>
<dbReference type="Pfam" id="PF05488">
    <property type="entry name" value="PAAR_motif"/>
    <property type="match status" value="1"/>
</dbReference>
<feature type="region of interest" description="Disordered" evidence="1">
    <location>
        <begin position="1"/>
        <end position="24"/>
    </location>
</feature>
<dbReference type="AlphaFoldDB" id="A0AAW9FF64"/>
<feature type="compositionally biased region" description="Gly residues" evidence="1">
    <location>
        <begin position="106"/>
        <end position="116"/>
    </location>
</feature>